<dbReference type="RefSeq" id="WP_349246553.1">
    <property type="nucleotide sequence ID" value="NZ_JASCXX010000029.1"/>
</dbReference>
<dbReference type="GO" id="GO:0005737">
    <property type="term" value="C:cytoplasm"/>
    <property type="evidence" value="ECO:0007669"/>
    <property type="project" value="UniProtKB-SubCell"/>
</dbReference>
<dbReference type="InterPro" id="IPR029414">
    <property type="entry name" value="Tricorn_PDZ"/>
</dbReference>
<evidence type="ECO:0000256" key="2">
    <source>
        <dbReference type="ARBA" id="ARBA00008524"/>
    </source>
</evidence>
<reference evidence="12" key="1">
    <citation type="submission" date="2023-05" db="EMBL/GenBank/DDBJ databases">
        <title>Anaerotaeda fermentans gen. nov., sp. nov., a novel anaerobic planctomycete of the new family within the order Sedimentisphaerales isolated from Taman Peninsula, Russia.</title>
        <authorList>
            <person name="Khomyakova M.A."/>
            <person name="Merkel A.Y."/>
            <person name="Slobodkin A.I."/>
        </authorList>
    </citation>
    <scope>NUCLEOTIDE SEQUENCE</scope>
    <source>
        <strain evidence="12">M17dextr</strain>
    </source>
</reference>
<dbReference type="InterPro" id="IPR012393">
    <property type="entry name" value="Tricorn_protease"/>
</dbReference>
<dbReference type="Pfam" id="PF14684">
    <property type="entry name" value="Tricorn_C1"/>
    <property type="match status" value="1"/>
</dbReference>
<keyword evidence="10" id="KW-0732">Signal</keyword>
<dbReference type="AlphaFoldDB" id="A0AAW6U5F4"/>
<feature type="region of interest" description="Disordered" evidence="9">
    <location>
        <begin position="1110"/>
        <end position="1129"/>
    </location>
</feature>
<feature type="compositionally biased region" description="Basic and acidic residues" evidence="9">
    <location>
        <begin position="549"/>
        <end position="582"/>
    </location>
</feature>
<proteinExistence type="inferred from homology"/>
<evidence type="ECO:0000313" key="13">
    <source>
        <dbReference type="Proteomes" id="UP001431776"/>
    </source>
</evidence>
<evidence type="ECO:0000256" key="9">
    <source>
        <dbReference type="SAM" id="MobiDB-lite"/>
    </source>
</evidence>
<keyword evidence="5 7" id="KW-0378">Hydrolase</keyword>
<accession>A0AAW6U5F4</accession>
<dbReference type="Proteomes" id="UP001431776">
    <property type="component" value="Unassembled WGS sequence"/>
</dbReference>
<evidence type="ECO:0000256" key="4">
    <source>
        <dbReference type="ARBA" id="ARBA00022670"/>
    </source>
</evidence>
<dbReference type="Gene3D" id="2.120.10.60">
    <property type="entry name" value="Tricorn protease N-terminal domain"/>
    <property type="match status" value="1"/>
</dbReference>
<keyword evidence="4 7" id="KW-0645">Protease</keyword>
<dbReference type="SUPFAM" id="SSF50156">
    <property type="entry name" value="PDZ domain-like"/>
    <property type="match status" value="1"/>
</dbReference>
<keyword evidence="13" id="KW-1185">Reference proteome</keyword>
<keyword evidence="3 7" id="KW-0963">Cytoplasm</keyword>
<dbReference type="Pfam" id="PF26549">
    <property type="entry name" value="Tricorn_N"/>
    <property type="match status" value="1"/>
</dbReference>
<sequence>MRTMTALALILLLSLGSVAAGLDELTHMPDARMLRFPDVSAELIVFSYAGDLWTVAREGGTARRLSSPKGNEMFPKFSPDGRLIAFSGNYDGNTDVYVVGAQGGQPRRLTHHSAADLVVEWYPDGRHVLYRSGMVSPSGRFNRFFKQSIDGGLPQTLPMPYAELGSFSPDGSQIVYQFVSREFRTWKRYRGGMASDLWLYDFLNNSAEKLTDFAGTDAVPMWHGDTIYFLSDRAANQKLNLWAYSLRSKRFRQVTDFDEYDVKWPSVGPDAIVFENAGRLHLLDLATEQSQTIEVIVPDDLPHVRTELKTVSNLIQNASLSPTGQRALFEARGEVFTVPAKHGSARNLSNTSGVAERYPAWSPDGKWIAYFADATGEYELYLHPSDGKGRPRQVTEGGAAFRYRPLWSPDSERVAFSDKTGSLFIADVNDGAVTFVDKDEWGTMASYTWSSDSRWLAYAKKSANRHGNIMIYDVNDQTVRQVTSDFYDDGSPVFDVEGKYLFFRSNRHFEPVYSDMDWTWIYPNSTQLFAMTLAKDTPSPLAPRSDEEEIKKDEEAEDKPKDDDGEKKTDEAADPNEPKDPNEPGEGNDEPKEPAKEDKKDKDAKKKDAPEPVKIDFDGFERRVVGLPIQAGNFGALASVKGKLLFARYMPTGARRAGAPGGTLLYYDLKEREEKTVIDNINSYDLSADGKKILYRSGSTYGIIDVAAGKKVGDGKIDSGNLKAWIDPREEWQQIFHEAWRVQRDYFYDPGMHGVDWEAMKQRYGALLPYLASREDLNYIIGEMIAELNASHTYVSGGDIESPPRLNVGLLGCDFEIDTEHNAYRIAKIYEGARWNAQPRSPLRAPGVDVNEGDYLLAVNGRPVDVSKDPWAAFQGLAGQTVTLSVGRTPDVNDANDILVEPMGSEFRLRNLAWIQDNREKVEAATQGRVGYIYVPDTGQNGQNELVRQFTGQWTKDALIIDERFNGGGQIPDRFIELLNRPIYNYWARRDNRDWQTPFLSHAGPKVMLINGWSGSGGDAFPHYFRRAGLGPLVGTRTWGGLIGMSGNPRPIDGGSVTVPTFGIYDTDGQWNIEGYGVDPDYEVENVPDAMAAGGDPQLETAIAVALRLLEKQPPKRPQRPTYPDRSGR</sequence>
<dbReference type="Gene3D" id="2.130.10.10">
    <property type="entry name" value="YVTN repeat-like/Quinoprotein amine dehydrogenase"/>
    <property type="match status" value="2"/>
</dbReference>
<dbReference type="PIRSF" id="PIRSF036421">
    <property type="entry name" value="Tricorn_protease"/>
    <property type="match status" value="1"/>
</dbReference>
<dbReference type="SMART" id="SM00245">
    <property type="entry name" value="TSPc"/>
    <property type="match status" value="1"/>
</dbReference>
<comment type="subcellular location">
    <subcellularLocation>
        <location evidence="1 7">Cytoplasm</location>
    </subcellularLocation>
</comment>
<dbReference type="InterPro" id="IPR029045">
    <property type="entry name" value="ClpP/crotonase-like_dom_sf"/>
</dbReference>
<comment type="function">
    <text evidence="7">Degrades oligopeptides.</text>
</comment>
<dbReference type="Gene3D" id="3.30.750.44">
    <property type="match status" value="1"/>
</dbReference>
<evidence type="ECO:0000259" key="11">
    <source>
        <dbReference type="SMART" id="SM00245"/>
    </source>
</evidence>
<gene>
    <name evidence="12" type="ORF">QJ522_18930</name>
</gene>
<comment type="similarity">
    <text evidence="2 7">Belongs to the peptidase S41B family.</text>
</comment>
<name>A0AAW6U5F4_9BACT</name>
<feature type="region of interest" description="Disordered" evidence="9">
    <location>
        <begin position="536"/>
        <end position="613"/>
    </location>
</feature>
<feature type="chain" id="PRO_5043891131" description="Tricorn protease homolog" evidence="10">
    <location>
        <begin position="20"/>
        <end position="1129"/>
    </location>
</feature>
<evidence type="ECO:0000313" key="12">
    <source>
        <dbReference type="EMBL" id="MDI6451144.1"/>
    </source>
</evidence>
<evidence type="ECO:0000256" key="7">
    <source>
        <dbReference type="PIRNR" id="PIRNR036421"/>
    </source>
</evidence>
<dbReference type="Pfam" id="PF03572">
    <property type="entry name" value="Peptidase_S41"/>
    <property type="match status" value="1"/>
</dbReference>
<evidence type="ECO:0000256" key="1">
    <source>
        <dbReference type="ARBA" id="ARBA00004496"/>
    </source>
</evidence>
<protein>
    <recommendedName>
        <fullName evidence="7">Tricorn protease homolog</fullName>
        <ecNumber evidence="7">3.4.21.-</ecNumber>
    </recommendedName>
</protein>
<feature type="active site" description="Charge relay system" evidence="8">
    <location>
        <position position="792"/>
    </location>
</feature>
<feature type="active site" description="Nucleophile" evidence="8">
    <location>
        <position position="1016"/>
    </location>
</feature>
<evidence type="ECO:0000256" key="10">
    <source>
        <dbReference type="SAM" id="SignalP"/>
    </source>
</evidence>
<dbReference type="Pfam" id="PF14685">
    <property type="entry name" value="PDZ_Tricorn"/>
    <property type="match status" value="1"/>
</dbReference>
<evidence type="ECO:0000256" key="8">
    <source>
        <dbReference type="PIRSR" id="PIRSR036421-1"/>
    </source>
</evidence>
<keyword evidence="6 7" id="KW-0720">Serine protease</keyword>
<dbReference type="Gene3D" id="2.30.42.10">
    <property type="match status" value="1"/>
</dbReference>
<dbReference type="SUPFAM" id="SSF69304">
    <property type="entry name" value="Tricorn protease N-terminal domain"/>
    <property type="match status" value="2"/>
</dbReference>
<dbReference type="PANTHER" id="PTHR43253">
    <property type="entry name" value="TRICORN PROTEASE HOMOLOG 2-RELATED"/>
    <property type="match status" value="1"/>
</dbReference>
<dbReference type="EC" id="3.4.21.-" evidence="7"/>
<dbReference type="PANTHER" id="PTHR43253:SF1">
    <property type="entry name" value="TRICORN PROTEASE HOMOLOG 2-RELATED"/>
    <property type="match status" value="1"/>
</dbReference>
<dbReference type="Pfam" id="PF26550">
    <property type="entry name" value="Tricorn_2nd"/>
    <property type="match status" value="1"/>
</dbReference>
<feature type="active site" description="Charge relay system" evidence="8">
    <location>
        <position position="1074"/>
    </location>
</feature>
<dbReference type="InterPro" id="IPR028204">
    <property type="entry name" value="Tricorn_C1"/>
</dbReference>
<evidence type="ECO:0000256" key="3">
    <source>
        <dbReference type="ARBA" id="ARBA00022490"/>
    </source>
</evidence>
<organism evidence="12 13">
    <name type="scientific">Anaerobaca lacustris</name>
    <dbReference type="NCBI Taxonomy" id="3044600"/>
    <lineage>
        <taxon>Bacteria</taxon>
        <taxon>Pseudomonadati</taxon>
        <taxon>Planctomycetota</taxon>
        <taxon>Phycisphaerae</taxon>
        <taxon>Sedimentisphaerales</taxon>
        <taxon>Anaerobacaceae</taxon>
        <taxon>Anaerobaca</taxon>
    </lineage>
</organism>
<dbReference type="GO" id="GO:0006508">
    <property type="term" value="P:proteolysis"/>
    <property type="evidence" value="ECO:0007669"/>
    <property type="project" value="UniProtKB-UniRule"/>
</dbReference>
<feature type="domain" description="Tail specific protease" evidence="11">
    <location>
        <begin position="879"/>
        <end position="1085"/>
    </location>
</feature>
<dbReference type="Gene3D" id="3.90.226.10">
    <property type="entry name" value="2-enoyl-CoA Hydratase, Chain A, domain 1"/>
    <property type="match status" value="1"/>
</dbReference>
<dbReference type="GO" id="GO:0008236">
    <property type="term" value="F:serine-type peptidase activity"/>
    <property type="evidence" value="ECO:0007669"/>
    <property type="project" value="UniProtKB-UniRule"/>
</dbReference>
<dbReference type="CDD" id="cd07562">
    <property type="entry name" value="Peptidase_S41_TRI"/>
    <property type="match status" value="1"/>
</dbReference>
<dbReference type="InterPro" id="IPR005151">
    <property type="entry name" value="Tail-specific_protease"/>
</dbReference>
<feature type="compositionally biased region" description="Basic and acidic residues" evidence="9">
    <location>
        <begin position="589"/>
        <end position="613"/>
    </location>
</feature>
<dbReference type="EMBL" id="JASCXX010000029">
    <property type="protein sequence ID" value="MDI6451144.1"/>
    <property type="molecule type" value="Genomic_DNA"/>
</dbReference>
<dbReference type="InterPro" id="IPR036034">
    <property type="entry name" value="PDZ_sf"/>
</dbReference>
<dbReference type="InterPro" id="IPR015943">
    <property type="entry name" value="WD40/YVTN_repeat-like_dom_sf"/>
</dbReference>
<evidence type="ECO:0000256" key="6">
    <source>
        <dbReference type="ARBA" id="ARBA00022825"/>
    </source>
</evidence>
<evidence type="ECO:0000256" key="5">
    <source>
        <dbReference type="ARBA" id="ARBA00022801"/>
    </source>
</evidence>
<dbReference type="SUPFAM" id="SSF52096">
    <property type="entry name" value="ClpP/crotonase"/>
    <property type="match status" value="1"/>
</dbReference>
<comment type="caution">
    <text evidence="12">The sequence shown here is derived from an EMBL/GenBank/DDBJ whole genome shotgun (WGS) entry which is preliminary data.</text>
</comment>
<feature type="signal peptide" evidence="10">
    <location>
        <begin position="1"/>
        <end position="19"/>
    </location>
</feature>